<dbReference type="Gene3D" id="3.90.1150.170">
    <property type="match status" value="1"/>
</dbReference>
<evidence type="ECO:0000256" key="1">
    <source>
        <dbReference type="ARBA" id="ARBA00001933"/>
    </source>
</evidence>
<keyword evidence="4 6" id="KW-0663">Pyridoxal phosphate</keyword>
<evidence type="ECO:0000256" key="4">
    <source>
        <dbReference type="ARBA" id="ARBA00022898"/>
    </source>
</evidence>
<keyword evidence="3" id="KW-0210">Decarboxylase</keyword>
<dbReference type="PANTHER" id="PTHR45677:SF8">
    <property type="entry name" value="CYSTEINE SULFINIC ACID DECARBOXYLASE"/>
    <property type="match status" value="1"/>
</dbReference>
<dbReference type="GO" id="GO:0006520">
    <property type="term" value="P:amino acid metabolic process"/>
    <property type="evidence" value="ECO:0007669"/>
    <property type="project" value="InterPro"/>
</dbReference>
<keyword evidence="5 7" id="KW-0456">Lyase</keyword>
<dbReference type="Proteomes" id="UP000030147">
    <property type="component" value="Unassembled WGS sequence"/>
</dbReference>
<feature type="modified residue" description="N6-(pyridoxal phosphate)lysine" evidence="6">
    <location>
        <position position="328"/>
    </location>
</feature>
<dbReference type="STRING" id="1385514.N782_14180"/>
<dbReference type="InterPro" id="IPR015424">
    <property type="entry name" value="PyrdxlP-dep_Trfase"/>
</dbReference>
<reference evidence="8 9" key="1">
    <citation type="journal article" date="2015" name="Stand. Genomic Sci.">
        <title>High quality draft genome sequence of the moderately halophilic bacterium Pontibacillus yanchengensis Y32(T) and comparison among Pontibacillus genomes.</title>
        <authorList>
            <person name="Huang J."/>
            <person name="Qiao Z.X."/>
            <person name="Tang J.W."/>
            <person name="Wang G."/>
        </authorList>
    </citation>
    <scope>NUCLEOTIDE SEQUENCE [LARGE SCALE GENOMIC DNA]</scope>
    <source>
        <strain evidence="8 9">Y32</strain>
    </source>
</reference>
<dbReference type="GO" id="GO:0019752">
    <property type="term" value="P:carboxylic acid metabolic process"/>
    <property type="evidence" value="ECO:0007669"/>
    <property type="project" value="InterPro"/>
</dbReference>
<dbReference type="CDD" id="cd06450">
    <property type="entry name" value="DOPA_deC_like"/>
    <property type="match status" value="1"/>
</dbReference>
<dbReference type="EMBL" id="AVBF01000038">
    <property type="protein sequence ID" value="KGP72094.1"/>
    <property type="molecule type" value="Genomic_DNA"/>
</dbReference>
<evidence type="ECO:0000256" key="3">
    <source>
        <dbReference type="ARBA" id="ARBA00022793"/>
    </source>
</evidence>
<sequence length="510" mass="57206">MANSSNGLRQGCVMTTRPFEQWFAANNNQSIEAYQQYMEQTIKTLEHYFTRGTASFSGTTPSQAKEQFYSLFSTLVPYEGVDRDALLQKTGESILRHTFNPNQPTCIAHLHCPPFIPALAAEVFISAMNQSMDSWDQSGAATVVEQEMVKWLCDLFGYPNGDGVFTSGGTQSNYMGLLLAREHASKRLWNWNTQQKGLHPESHKLRILCSEEAHFTVKQSAAFLGLGEQSVITVPTDQDYKLSIASLKQKVEELTEEGLIPFALFATAGTTDFGSIDPIPSMADLAQDYNLWFHVDAAYGGALQMSEQHKPKLQGIDQADSITVDFHKQFYQPISCGAFLVKNQTSFTHMTLHADYLNPEEDEVEGVPNLVGKSVQTTRRFDALKLFMSLQAVGMEEFSRMIDTTLEVAKQAASHIETDSHFELLHKPELNAVVFRFVQPNSPRQEDAINTWVRDELLRTGTAVVARTKVDKQSCLKLTILNPTTTVEDIDYVIQEIKRIGLSYTERQEA</sequence>
<dbReference type="eggNOG" id="COG0076">
    <property type="taxonomic scope" value="Bacteria"/>
</dbReference>
<comment type="cofactor">
    <cofactor evidence="1 6 7">
        <name>pyridoxal 5'-phosphate</name>
        <dbReference type="ChEBI" id="CHEBI:597326"/>
    </cofactor>
</comment>
<dbReference type="InterPro" id="IPR002129">
    <property type="entry name" value="PyrdxlP-dep_de-COase"/>
</dbReference>
<evidence type="ECO:0000313" key="9">
    <source>
        <dbReference type="Proteomes" id="UP000030147"/>
    </source>
</evidence>
<dbReference type="SUPFAM" id="SSF53383">
    <property type="entry name" value="PLP-dependent transferases"/>
    <property type="match status" value="1"/>
</dbReference>
<keyword evidence="9" id="KW-1185">Reference proteome</keyword>
<evidence type="ECO:0000256" key="6">
    <source>
        <dbReference type="PIRSR" id="PIRSR602129-50"/>
    </source>
</evidence>
<protein>
    <submittedName>
        <fullName evidence="8">2,4-diaminobutyrate decarboxylase</fullName>
    </submittedName>
</protein>
<evidence type="ECO:0000256" key="7">
    <source>
        <dbReference type="RuleBase" id="RU000382"/>
    </source>
</evidence>
<dbReference type="GO" id="GO:0030170">
    <property type="term" value="F:pyridoxal phosphate binding"/>
    <property type="evidence" value="ECO:0007669"/>
    <property type="project" value="InterPro"/>
</dbReference>
<dbReference type="InterPro" id="IPR010977">
    <property type="entry name" value="Aromatic_deC"/>
</dbReference>
<organism evidence="8 9">
    <name type="scientific">Pontibacillus yanchengensis Y32</name>
    <dbReference type="NCBI Taxonomy" id="1385514"/>
    <lineage>
        <taxon>Bacteria</taxon>
        <taxon>Bacillati</taxon>
        <taxon>Bacillota</taxon>
        <taxon>Bacilli</taxon>
        <taxon>Bacillales</taxon>
        <taxon>Bacillaceae</taxon>
        <taxon>Pontibacillus</taxon>
    </lineage>
</organism>
<name>A0A0A2T954_9BACI</name>
<evidence type="ECO:0000256" key="5">
    <source>
        <dbReference type="ARBA" id="ARBA00023239"/>
    </source>
</evidence>
<dbReference type="Pfam" id="PF00282">
    <property type="entry name" value="Pyridoxal_deC"/>
    <property type="match status" value="1"/>
</dbReference>
<gene>
    <name evidence="8" type="ORF">N782_14180</name>
</gene>
<comment type="similarity">
    <text evidence="2 7">Belongs to the group II decarboxylase family.</text>
</comment>
<dbReference type="Gene3D" id="3.40.640.10">
    <property type="entry name" value="Type I PLP-dependent aspartate aminotransferase-like (Major domain)"/>
    <property type="match status" value="1"/>
</dbReference>
<accession>A0A0A2T954</accession>
<dbReference type="InterPro" id="IPR015421">
    <property type="entry name" value="PyrdxlP-dep_Trfase_major"/>
</dbReference>
<dbReference type="PRINTS" id="PR00800">
    <property type="entry name" value="YHDCRBOXLASE"/>
</dbReference>
<dbReference type="GO" id="GO:0005737">
    <property type="term" value="C:cytoplasm"/>
    <property type="evidence" value="ECO:0007669"/>
    <property type="project" value="TreeGrafter"/>
</dbReference>
<dbReference type="AlphaFoldDB" id="A0A0A2T954"/>
<evidence type="ECO:0000256" key="2">
    <source>
        <dbReference type="ARBA" id="ARBA00009533"/>
    </source>
</evidence>
<evidence type="ECO:0000313" key="8">
    <source>
        <dbReference type="EMBL" id="KGP72094.1"/>
    </source>
</evidence>
<proteinExistence type="inferred from homology"/>
<dbReference type="GO" id="GO:0004058">
    <property type="term" value="F:aromatic-L-amino-acid decarboxylase activity"/>
    <property type="evidence" value="ECO:0007669"/>
    <property type="project" value="UniProtKB-ARBA"/>
</dbReference>
<dbReference type="PANTHER" id="PTHR45677">
    <property type="entry name" value="GLUTAMATE DECARBOXYLASE-RELATED"/>
    <property type="match status" value="1"/>
</dbReference>
<comment type="caution">
    <text evidence="8">The sequence shown here is derived from an EMBL/GenBank/DDBJ whole genome shotgun (WGS) entry which is preliminary data.</text>
</comment>